<feature type="transmembrane region" description="Helical" evidence="2">
    <location>
        <begin position="143"/>
        <end position="172"/>
    </location>
</feature>
<feature type="domain" description="Heparan-alpha-glucosaminide N-acetyltransferase catalytic" evidence="3">
    <location>
        <begin position="37"/>
        <end position="230"/>
    </location>
</feature>
<feature type="transmembrane region" description="Helical" evidence="2">
    <location>
        <begin position="79"/>
        <end position="96"/>
    </location>
</feature>
<name>A0A2I1P9J8_9MICO</name>
<feature type="region of interest" description="Disordered" evidence="1">
    <location>
        <begin position="1"/>
        <end position="37"/>
    </location>
</feature>
<evidence type="ECO:0000259" key="3">
    <source>
        <dbReference type="Pfam" id="PF07786"/>
    </source>
</evidence>
<dbReference type="Proteomes" id="UP000234206">
    <property type="component" value="Unassembled WGS sequence"/>
</dbReference>
<feature type="transmembrane region" description="Helical" evidence="2">
    <location>
        <begin position="370"/>
        <end position="392"/>
    </location>
</feature>
<keyword evidence="2" id="KW-0472">Membrane</keyword>
<keyword evidence="5" id="KW-1185">Reference proteome</keyword>
<evidence type="ECO:0000256" key="1">
    <source>
        <dbReference type="SAM" id="MobiDB-lite"/>
    </source>
</evidence>
<dbReference type="AlphaFoldDB" id="A0A2I1P9J8"/>
<feature type="transmembrane region" description="Helical" evidence="2">
    <location>
        <begin position="340"/>
        <end position="364"/>
    </location>
</feature>
<dbReference type="InterPro" id="IPR012429">
    <property type="entry name" value="HGSNAT_cat"/>
</dbReference>
<dbReference type="EMBL" id="PKIZ01000015">
    <property type="protein sequence ID" value="PKZ41306.1"/>
    <property type="molecule type" value="Genomic_DNA"/>
</dbReference>
<evidence type="ECO:0000313" key="5">
    <source>
        <dbReference type="Proteomes" id="UP000234206"/>
    </source>
</evidence>
<gene>
    <name evidence="4" type="ORF">CYJ76_08430</name>
</gene>
<feature type="transmembrane region" description="Helical" evidence="2">
    <location>
        <begin position="116"/>
        <end position="136"/>
    </location>
</feature>
<evidence type="ECO:0000313" key="4">
    <source>
        <dbReference type="EMBL" id="PKZ41306.1"/>
    </source>
</evidence>
<feature type="transmembrane region" description="Helical" evidence="2">
    <location>
        <begin position="236"/>
        <end position="255"/>
    </location>
</feature>
<proteinExistence type="predicted"/>
<evidence type="ECO:0000256" key="2">
    <source>
        <dbReference type="SAM" id="Phobius"/>
    </source>
</evidence>
<feature type="transmembrane region" description="Helical" evidence="2">
    <location>
        <begin position="206"/>
        <end position="224"/>
    </location>
</feature>
<organism evidence="4 5">
    <name type="scientific">Kytococcus schroeteri</name>
    <dbReference type="NCBI Taxonomy" id="138300"/>
    <lineage>
        <taxon>Bacteria</taxon>
        <taxon>Bacillati</taxon>
        <taxon>Actinomycetota</taxon>
        <taxon>Actinomycetes</taxon>
        <taxon>Micrococcales</taxon>
        <taxon>Kytococcaceae</taxon>
        <taxon>Kytococcus</taxon>
    </lineage>
</organism>
<dbReference type="OrthoDB" id="4966979at2"/>
<reference evidence="4 5" key="1">
    <citation type="submission" date="2017-12" db="EMBL/GenBank/DDBJ databases">
        <title>Phylogenetic diversity of female urinary microbiome.</title>
        <authorList>
            <person name="Thomas-White K."/>
            <person name="Wolfe A.J."/>
        </authorList>
    </citation>
    <scope>NUCLEOTIDE SEQUENCE [LARGE SCALE GENOMIC DNA]</scope>
    <source>
        <strain evidence="4 5">UMB1298</strain>
    </source>
</reference>
<accession>A0A2I1P9J8</accession>
<comment type="caution">
    <text evidence="4">The sequence shown here is derived from an EMBL/GenBank/DDBJ whole genome shotgun (WGS) entry which is preliminary data.</text>
</comment>
<protein>
    <recommendedName>
        <fullName evidence="3">Heparan-alpha-glucosaminide N-acetyltransferase catalytic domain-containing protein</fullName>
    </recommendedName>
</protein>
<keyword evidence="2" id="KW-1133">Transmembrane helix</keyword>
<feature type="transmembrane region" description="Helical" evidence="2">
    <location>
        <begin position="312"/>
        <end position="333"/>
    </location>
</feature>
<sequence length="416" mass="44546">MQQTPGGSPERLPPMSHAVPARVDDTPAHPRGTRQPRLRGIDLARTAAVVGMVGTHLNVRYVDEPWGDLGWVVIGRSSALFAVLAGLSIALVTGRSTPLVGSRLHDARISLSVRALLLYLLGLALGTLDSGIAVILPAYGAMFLLAVPLVHLGALALATWAVAWCLVAPWLASPARAWVADPSSPVHSLPDHGGWLATTEQLTLTGFYPVVFWFGYVLAGMALGRLDLTRWTVQRGIALGGVALATGAWLVSRLATAQPWVQHRMLATWNDAPVADFAGLDREARHGLHGQAPADWVWQLTMYPHASTMMDLLHTVGTSMAVIGMGLLVVQAWPRAQRLWVLLGAIGTMSLTAYTLHILVRTFYDGSGDYGVEVFVVHLAVMAAVAVPLVLLGRRGPLEALFSRACRGAAELVTRP</sequence>
<keyword evidence="2" id="KW-0812">Transmembrane</keyword>
<dbReference type="Pfam" id="PF07786">
    <property type="entry name" value="HGSNAT_cat"/>
    <property type="match status" value="1"/>
</dbReference>